<feature type="transmembrane region" description="Helical" evidence="2">
    <location>
        <begin position="390"/>
        <end position="408"/>
    </location>
</feature>
<comment type="caution">
    <text evidence="3">The sequence shown here is derived from an EMBL/GenBank/DDBJ whole genome shotgun (WGS) entry which is preliminary data.</text>
</comment>
<evidence type="ECO:0008006" key="5">
    <source>
        <dbReference type="Google" id="ProtNLM"/>
    </source>
</evidence>
<feature type="transmembrane region" description="Helical" evidence="2">
    <location>
        <begin position="350"/>
        <end position="370"/>
    </location>
</feature>
<keyword evidence="2" id="KW-0472">Membrane</keyword>
<feature type="compositionally biased region" description="Basic and acidic residues" evidence="1">
    <location>
        <begin position="198"/>
        <end position="209"/>
    </location>
</feature>
<evidence type="ECO:0000313" key="3">
    <source>
        <dbReference type="EMBL" id="EJK68814.1"/>
    </source>
</evidence>
<name>K0SV45_THAOC</name>
<keyword evidence="2" id="KW-1133">Transmembrane helix</keyword>
<protein>
    <recommendedName>
        <fullName evidence="5">EamA domain-containing protein</fullName>
    </recommendedName>
</protein>
<proteinExistence type="predicted"/>
<feature type="region of interest" description="Disordered" evidence="1">
    <location>
        <begin position="155"/>
        <end position="228"/>
    </location>
</feature>
<feature type="transmembrane region" description="Helical" evidence="2">
    <location>
        <begin position="428"/>
        <end position="448"/>
    </location>
</feature>
<feature type="region of interest" description="Disordered" evidence="1">
    <location>
        <begin position="521"/>
        <end position="549"/>
    </location>
</feature>
<feature type="compositionally biased region" description="Acidic residues" evidence="1">
    <location>
        <begin position="524"/>
        <end position="534"/>
    </location>
</feature>
<feature type="compositionally biased region" description="Polar residues" evidence="1">
    <location>
        <begin position="540"/>
        <end position="549"/>
    </location>
</feature>
<gene>
    <name evidence="3" type="ORF">THAOC_09976</name>
</gene>
<feature type="transmembrane region" description="Helical" evidence="2">
    <location>
        <begin position="460"/>
        <end position="479"/>
    </location>
</feature>
<feature type="non-terminal residue" evidence="3">
    <location>
        <position position="1"/>
    </location>
</feature>
<dbReference type="AlphaFoldDB" id="K0SV45"/>
<organism evidence="3 4">
    <name type="scientific">Thalassiosira oceanica</name>
    <name type="common">Marine diatom</name>
    <dbReference type="NCBI Taxonomy" id="159749"/>
    <lineage>
        <taxon>Eukaryota</taxon>
        <taxon>Sar</taxon>
        <taxon>Stramenopiles</taxon>
        <taxon>Ochrophyta</taxon>
        <taxon>Bacillariophyta</taxon>
        <taxon>Coscinodiscophyceae</taxon>
        <taxon>Thalassiosirophycidae</taxon>
        <taxon>Thalassiosirales</taxon>
        <taxon>Thalassiosiraceae</taxon>
        <taxon>Thalassiosira</taxon>
    </lineage>
</organism>
<sequence length="549" mass="60056">VEKGVQQAVYLIKVEKRVQQPNNGSLPIQFWYQPENTYAHAQKVAPQRPVQANKAECKLHLSSSGHQQSTLRIRGHAMRHATPPKPRSTAAAWRLESGIKQGRRRRQSQITGSGAEDARMLVLSRRSTCAAVNSSLSLLVDACGGGRTLGCCTRGEDESIDLSPGIPPGEKRSLHPRYSQVNGFGDEDNERDPETDEPERRHREARQQEESTNSQHTPHSFPTGSLDSQQMLTHGVRKRSGSLTGLTDESIVAVSYVHSIPHLFRPAIPGLFNLLNASMRWGTLVYFPGSVADMLMGSSEIILSTIAAQLIRKRAISRQRWGGVLLVTVGTVVVRLSHNGTSDDDGVGAGTASIFTGDVLIVGQCVTSVLQDMSEELFMHEVGMSPTMLLGWEGLFGLTFGLLLYFPLAPSIGEVPSETWAQIRSASMMVYLSLLVMLFLVVGVFNITATALTSSMTRNIWKNLRSAVVWTMGVIIFYSREGHDFGEGLSFPSSAIALAGFALMICGVVVYYNQRGEHQRAELDADETSQDEIELPGTEPANTENAIII</sequence>
<accession>K0SV45</accession>
<feature type="compositionally biased region" description="Polar residues" evidence="1">
    <location>
        <begin position="211"/>
        <end position="228"/>
    </location>
</feature>
<dbReference type="OrthoDB" id="29773at2759"/>
<reference evidence="3 4" key="1">
    <citation type="journal article" date="2012" name="Genome Biol.">
        <title>Genome and low-iron response of an oceanic diatom adapted to chronic iron limitation.</title>
        <authorList>
            <person name="Lommer M."/>
            <person name="Specht M."/>
            <person name="Roy A.S."/>
            <person name="Kraemer L."/>
            <person name="Andreson R."/>
            <person name="Gutowska M.A."/>
            <person name="Wolf J."/>
            <person name="Bergner S.V."/>
            <person name="Schilhabel M.B."/>
            <person name="Klostermeier U.C."/>
            <person name="Beiko R.G."/>
            <person name="Rosenstiel P."/>
            <person name="Hippler M."/>
            <person name="Laroche J."/>
        </authorList>
    </citation>
    <scope>NUCLEOTIDE SEQUENCE [LARGE SCALE GENOMIC DNA]</scope>
    <source>
        <strain evidence="3 4">CCMP1005</strain>
    </source>
</reference>
<dbReference type="Proteomes" id="UP000266841">
    <property type="component" value="Unassembled WGS sequence"/>
</dbReference>
<feature type="compositionally biased region" description="Acidic residues" evidence="1">
    <location>
        <begin position="185"/>
        <end position="197"/>
    </location>
</feature>
<evidence type="ECO:0000256" key="1">
    <source>
        <dbReference type="SAM" id="MobiDB-lite"/>
    </source>
</evidence>
<keyword evidence="2" id="KW-0812">Transmembrane</keyword>
<dbReference type="PANTHER" id="PTHR13146">
    <property type="match status" value="1"/>
</dbReference>
<dbReference type="EMBL" id="AGNL01010810">
    <property type="protein sequence ID" value="EJK68814.1"/>
    <property type="molecule type" value="Genomic_DNA"/>
</dbReference>
<evidence type="ECO:0000256" key="2">
    <source>
        <dbReference type="SAM" id="Phobius"/>
    </source>
</evidence>
<keyword evidence="4" id="KW-1185">Reference proteome</keyword>
<feature type="transmembrane region" description="Helical" evidence="2">
    <location>
        <begin position="491"/>
        <end position="512"/>
    </location>
</feature>
<dbReference type="eggNOG" id="KOG3912">
    <property type="taxonomic scope" value="Eukaryota"/>
</dbReference>
<feature type="transmembrane region" description="Helical" evidence="2">
    <location>
        <begin position="321"/>
        <end position="338"/>
    </location>
</feature>
<evidence type="ECO:0000313" key="4">
    <source>
        <dbReference type="Proteomes" id="UP000266841"/>
    </source>
</evidence>